<evidence type="ECO:0000256" key="2">
    <source>
        <dbReference type="ARBA" id="ARBA00010663"/>
    </source>
</evidence>
<keyword evidence="5 9" id="KW-0297">G-protein coupled receptor</keyword>
<keyword evidence="3 9" id="KW-0812">Transmembrane</keyword>
<evidence type="ECO:0000259" key="13">
    <source>
        <dbReference type="PROSITE" id="PS50262"/>
    </source>
</evidence>
<proteinExistence type="inferred from homology"/>
<evidence type="ECO:0000256" key="11">
    <source>
        <dbReference type="SAM" id="Phobius"/>
    </source>
</evidence>
<keyword evidence="15" id="KW-1185">Reference proteome</keyword>
<dbReference type="PROSITE" id="PS00237">
    <property type="entry name" value="G_PROTEIN_RECEP_F1_1"/>
    <property type="match status" value="1"/>
</dbReference>
<evidence type="ECO:0000256" key="6">
    <source>
        <dbReference type="ARBA" id="ARBA00023136"/>
    </source>
</evidence>
<keyword evidence="12" id="KW-0732">Signal</keyword>
<evidence type="ECO:0000256" key="3">
    <source>
        <dbReference type="ARBA" id="ARBA00022692"/>
    </source>
</evidence>
<evidence type="ECO:0000256" key="10">
    <source>
        <dbReference type="SAM" id="MobiDB-lite"/>
    </source>
</evidence>
<keyword evidence="6 11" id="KW-0472">Membrane</keyword>
<feature type="signal peptide" evidence="12">
    <location>
        <begin position="1"/>
        <end position="25"/>
    </location>
</feature>
<dbReference type="PANTHER" id="PTHR24235">
    <property type="entry name" value="NEUROPEPTIDE Y RECEPTOR"/>
    <property type="match status" value="1"/>
</dbReference>
<dbReference type="InterPro" id="IPR000276">
    <property type="entry name" value="GPCR_Rhodpsn"/>
</dbReference>
<feature type="transmembrane region" description="Helical" evidence="11">
    <location>
        <begin position="209"/>
        <end position="229"/>
    </location>
</feature>
<feature type="region of interest" description="Disordered" evidence="10">
    <location>
        <begin position="444"/>
        <end position="470"/>
    </location>
</feature>
<comment type="similarity">
    <text evidence="2 9">Belongs to the G-protein coupled receptor 1 family.</text>
</comment>
<feature type="transmembrane region" description="Helical" evidence="11">
    <location>
        <begin position="409"/>
        <end position="433"/>
    </location>
</feature>
<keyword evidence="4 11" id="KW-1133">Transmembrane helix</keyword>
<feature type="transmembrane region" description="Helical" evidence="11">
    <location>
        <begin position="375"/>
        <end position="397"/>
    </location>
</feature>
<dbReference type="GO" id="GO:0016020">
    <property type="term" value="C:membrane"/>
    <property type="evidence" value="ECO:0007669"/>
    <property type="project" value="UniProtKB-SubCell"/>
</dbReference>
<dbReference type="Pfam" id="PF00001">
    <property type="entry name" value="7tm_1"/>
    <property type="match status" value="1"/>
</dbReference>
<sequence length="521" mass="60286">MNRTPNILYIIVLIHSIGLWNQTDQQNVANLTTLYVLQRLGPSLLLTNQNESTIMDYDFAPIPIINHDNAIAWIPSENFQLDESKYSLHSKNSNLLIAFFETENPTEKEEEDMSNDLNLTNFNSDRMKRKILKIIFMILYSLIATISMIGNVLVYRIIWSNRKLRTTTNILILSLTMSDIMTTIVNIPFTCIRTMLIDWPLPDVFCLLIPAFQVCSVYVSTFTMAAIGVHRFHSVRMVRCVKVERQNSMIISTHVTTRTRITIWIMLIWMVSFILAIPHAIFNQVVESSSPFADDIQGFRLARRCRSVYPAEYEEQIPLWLSIETMLTQFILPILITAILYVKIAFIIQRQGRLALHLCDEHNRRRCEAKRRKQCMLASIVVTFVSCWLPLNIYHLLIDFHLLPFNYEAFTLLHLLAMCSVCINPFIYFLLFWKRNVPNTSKNVRHEQLNGNGMNDSIGGNDGSNKRSSVDSYNNETCFTNNGGDHGKQIESRSQCLISKRLFSQNWLHWLSNNKSETVPT</sequence>
<evidence type="ECO:0000256" key="9">
    <source>
        <dbReference type="RuleBase" id="RU000688"/>
    </source>
</evidence>
<dbReference type="AlphaFoldDB" id="A0A9Q0RS08"/>
<dbReference type="PROSITE" id="PS50262">
    <property type="entry name" value="G_PROTEIN_RECEP_F1_2"/>
    <property type="match status" value="1"/>
</dbReference>
<feature type="transmembrane region" description="Helical" evidence="11">
    <location>
        <begin position="134"/>
        <end position="158"/>
    </location>
</feature>
<dbReference type="EMBL" id="JAPWDV010000001">
    <property type="protein sequence ID" value="KAJ6224185.1"/>
    <property type="molecule type" value="Genomic_DNA"/>
</dbReference>
<evidence type="ECO:0000256" key="8">
    <source>
        <dbReference type="ARBA" id="ARBA00023224"/>
    </source>
</evidence>
<dbReference type="PRINTS" id="PR01012">
    <property type="entry name" value="NRPEPTIDEYR"/>
</dbReference>
<dbReference type="InterPro" id="IPR017452">
    <property type="entry name" value="GPCR_Rhodpsn_7TM"/>
</dbReference>
<evidence type="ECO:0000313" key="14">
    <source>
        <dbReference type="EMBL" id="KAJ6224185.1"/>
    </source>
</evidence>
<dbReference type="GO" id="GO:0004983">
    <property type="term" value="F:neuropeptide Y receptor activity"/>
    <property type="evidence" value="ECO:0007669"/>
    <property type="project" value="InterPro"/>
</dbReference>
<feature type="domain" description="G-protein coupled receptors family 1 profile" evidence="13">
    <location>
        <begin position="150"/>
        <end position="428"/>
    </location>
</feature>
<feature type="transmembrane region" description="Helical" evidence="11">
    <location>
        <begin position="170"/>
        <end position="189"/>
    </location>
</feature>
<evidence type="ECO:0000256" key="5">
    <source>
        <dbReference type="ARBA" id="ARBA00023040"/>
    </source>
</evidence>
<feature type="transmembrane region" description="Helical" evidence="11">
    <location>
        <begin position="261"/>
        <end position="282"/>
    </location>
</feature>
<evidence type="ECO:0000313" key="15">
    <source>
        <dbReference type="Proteomes" id="UP001142055"/>
    </source>
</evidence>
<comment type="caution">
    <text evidence="14">The sequence shown here is derived from an EMBL/GenBank/DDBJ whole genome shotgun (WGS) entry which is preliminary data.</text>
</comment>
<evidence type="ECO:0000256" key="7">
    <source>
        <dbReference type="ARBA" id="ARBA00023170"/>
    </source>
</evidence>
<dbReference type="SUPFAM" id="SSF81321">
    <property type="entry name" value="Family A G protein-coupled receptor-like"/>
    <property type="match status" value="1"/>
</dbReference>
<name>A0A9Q0RS08_BLOTA</name>
<reference evidence="14" key="1">
    <citation type="submission" date="2022-12" db="EMBL/GenBank/DDBJ databases">
        <title>Genome assemblies of Blomia tropicalis.</title>
        <authorList>
            <person name="Cui Y."/>
        </authorList>
    </citation>
    <scope>NUCLEOTIDE SEQUENCE</scope>
    <source>
        <tissue evidence="14">Adult mites</tissue>
    </source>
</reference>
<organism evidence="14 15">
    <name type="scientific">Blomia tropicalis</name>
    <name type="common">Mite</name>
    <dbReference type="NCBI Taxonomy" id="40697"/>
    <lineage>
        <taxon>Eukaryota</taxon>
        <taxon>Metazoa</taxon>
        <taxon>Ecdysozoa</taxon>
        <taxon>Arthropoda</taxon>
        <taxon>Chelicerata</taxon>
        <taxon>Arachnida</taxon>
        <taxon>Acari</taxon>
        <taxon>Acariformes</taxon>
        <taxon>Sarcoptiformes</taxon>
        <taxon>Astigmata</taxon>
        <taxon>Glycyphagoidea</taxon>
        <taxon>Echimyopodidae</taxon>
        <taxon>Blomia</taxon>
    </lineage>
</organism>
<dbReference type="Proteomes" id="UP001142055">
    <property type="component" value="Chromosome 1"/>
</dbReference>
<evidence type="ECO:0000256" key="1">
    <source>
        <dbReference type="ARBA" id="ARBA00004141"/>
    </source>
</evidence>
<feature type="transmembrane region" description="Helical" evidence="11">
    <location>
        <begin position="330"/>
        <end position="348"/>
    </location>
</feature>
<protein>
    <recommendedName>
        <fullName evidence="13">G-protein coupled receptors family 1 profile domain-containing protein</fullName>
    </recommendedName>
</protein>
<dbReference type="PRINTS" id="PR00237">
    <property type="entry name" value="GPCRRHODOPSN"/>
</dbReference>
<accession>A0A9Q0RS08</accession>
<evidence type="ECO:0000256" key="4">
    <source>
        <dbReference type="ARBA" id="ARBA00022989"/>
    </source>
</evidence>
<gene>
    <name evidence="14" type="ORF">RDWZM_002730</name>
</gene>
<keyword evidence="7 9" id="KW-0675">Receptor</keyword>
<evidence type="ECO:0000256" key="12">
    <source>
        <dbReference type="SAM" id="SignalP"/>
    </source>
</evidence>
<comment type="subcellular location">
    <subcellularLocation>
        <location evidence="1">Membrane</location>
        <topology evidence="1">Multi-pass membrane protein</topology>
    </subcellularLocation>
</comment>
<dbReference type="Gene3D" id="1.20.1070.10">
    <property type="entry name" value="Rhodopsin 7-helix transmembrane proteins"/>
    <property type="match status" value="1"/>
</dbReference>
<dbReference type="OMA" id="NIMIFNI"/>
<dbReference type="PANTHER" id="PTHR24235:SF29">
    <property type="entry name" value="GH23382P"/>
    <property type="match status" value="1"/>
</dbReference>
<keyword evidence="8 9" id="KW-0807">Transducer</keyword>
<dbReference type="InterPro" id="IPR000611">
    <property type="entry name" value="NPY_rcpt"/>
</dbReference>
<feature type="chain" id="PRO_5040476356" description="G-protein coupled receptors family 1 profile domain-containing protein" evidence="12">
    <location>
        <begin position="26"/>
        <end position="521"/>
    </location>
</feature>